<dbReference type="GO" id="GO:0003677">
    <property type="term" value="F:DNA binding"/>
    <property type="evidence" value="ECO:0007669"/>
    <property type="project" value="UniProtKB-KW"/>
</dbReference>
<evidence type="ECO:0000259" key="4">
    <source>
        <dbReference type="PROSITE" id="PS51253"/>
    </source>
</evidence>
<dbReference type="GO" id="GO:0005634">
    <property type="term" value="C:nucleus"/>
    <property type="evidence" value="ECO:0007669"/>
    <property type="project" value="UniProtKB-SubCell"/>
</dbReference>
<gene>
    <name evidence="5" type="primary">TIGD4_18</name>
    <name evidence="5" type="ORF">AVEN_77704_1</name>
</gene>
<dbReference type="Pfam" id="PF03221">
    <property type="entry name" value="HTH_Tnp_Tc5"/>
    <property type="match status" value="1"/>
</dbReference>
<evidence type="ECO:0000256" key="1">
    <source>
        <dbReference type="ARBA" id="ARBA00004123"/>
    </source>
</evidence>
<accession>A0A4Y2WEA9</accession>
<keyword evidence="6" id="KW-1185">Reference proteome</keyword>
<sequence length="206" mass="23616">MQEAEKGNVEEALFKWFTLQRSRNLPIMGAILQAKANEFAELFEEKSFFCSNGWLDRFKRHNIRSGKVVGKAASACSSDISHWMENVWPDIIRNSDEKDIFNADETDLFYNLTPNQTLKFKGEKCVGGKLSKVRITILSKTFSVLYKGKTGGLTLDWNMGFALYDTESKCYAWRYKFSQLKGSSDDGKTKLTLNFQDPEKKEVESE</sequence>
<feature type="domain" description="HTH CENPB-type" evidence="4">
    <location>
        <begin position="1"/>
        <end position="68"/>
    </location>
</feature>
<dbReference type="PANTHER" id="PTHR19303:SF73">
    <property type="entry name" value="PROTEIN PDC2"/>
    <property type="match status" value="1"/>
</dbReference>
<protein>
    <submittedName>
        <fullName evidence="5">Tigger transposable element-derived protein 4</fullName>
    </submittedName>
</protein>
<dbReference type="SUPFAM" id="SSF46689">
    <property type="entry name" value="Homeodomain-like"/>
    <property type="match status" value="1"/>
</dbReference>
<dbReference type="SMART" id="SM00674">
    <property type="entry name" value="CENPB"/>
    <property type="match status" value="1"/>
</dbReference>
<dbReference type="EMBL" id="BGPR01059262">
    <property type="protein sequence ID" value="GBO35301.1"/>
    <property type="molecule type" value="Genomic_DNA"/>
</dbReference>
<keyword evidence="2" id="KW-0238">DNA-binding</keyword>
<evidence type="ECO:0000313" key="5">
    <source>
        <dbReference type="EMBL" id="GBO35301.1"/>
    </source>
</evidence>
<feature type="non-terminal residue" evidence="5">
    <location>
        <position position="206"/>
    </location>
</feature>
<dbReference type="InterPro" id="IPR050863">
    <property type="entry name" value="CenT-Element_Derived"/>
</dbReference>
<evidence type="ECO:0000256" key="2">
    <source>
        <dbReference type="ARBA" id="ARBA00023125"/>
    </source>
</evidence>
<dbReference type="Pfam" id="PF23012">
    <property type="entry name" value="Syntrophin_4th"/>
    <property type="match status" value="1"/>
</dbReference>
<organism evidence="5 6">
    <name type="scientific">Araneus ventricosus</name>
    <name type="common">Orbweaver spider</name>
    <name type="synonym">Epeira ventricosa</name>
    <dbReference type="NCBI Taxonomy" id="182803"/>
    <lineage>
        <taxon>Eukaryota</taxon>
        <taxon>Metazoa</taxon>
        <taxon>Ecdysozoa</taxon>
        <taxon>Arthropoda</taxon>
        <taxon>Chelicerata</taxon>
        <taxon>Arachnida</taxon>
        <taxon>Araneae</taxon>
        <taxon>Araneomorphae</taxon>
        <taxon>Entelegynae</taxon>
        <taxon>Araneoidea</taxon>
        <taxon>Araneidae</taxon>
        <taxon>Araneus</taxon>
    </lineage>
</organism>
<dbReference type="Gene3D" id="1.10.10.60">
    <property type="entry name" value="Homeodomain-like"/>
    <property type="match status" value="1"/>
</dbReference>
<dbReference type="Proteomes" id="UP000499080">
    <property type="component" value="Unassembled WGS sequence"/>
</dbReference>
<evidence type="ECO:0000313" key="6">
    <source>
        <dbReference type="Proteomes" id="UP000499080"/>
    </source>
</evidence>
<dbReference type="InterPro" id="IPR055108">
    <property type="entry name" value="Syntrophin_4th"/>
</dbReference>
<feature type="compositionally biased region" description="Basic and acidic residues" evidence="3">
    <location>
        <begin position="197"/>
        <end position="206"/>
    </location>
</feature>
<name>A0A4Y2WEA9_ARAVE</name>
<evidence type="ECO:0000256" key="3">
    <source>
        <dbReference type="SAM" id="MobiDB-lite"/>
    </source>
</evidence>
<comment type="caution">
    <text evidence="5">The sequence shown here is derived from an EMBL/GenBank/DDBJ whole genome shotgun (WGS) entry which is preliminary data.</text>
</comment>
<dbReference type="InterPro" id="IPR006600">
    <property type="entry name" value="HTH_CenpB_DNA-bd_dom"/>
</dbReference>
<dbReference type="AlphaFoldDB" id="A0A4Y2WEA9"/>
<reference evidence="5 6" key="1">
    <citation type="journal article" date="2019" name="Sci. Rep.">
        <title>Orb-weaving spider Araneus ventricosus genome elucidates the spidroin gene catalogue.</title>
        <authorList>
            <person name="Kono N."/>
            <person name="Nakamura H."/>
            <person name="Ohtoshi R."/>
            <person name="Moran D.A.P."/>
            <person name="Shinohara A."/>
            <person name="Yoshida Y."/>
            <person name="Fujiwara M."/>
            <person name="Mori M."/>
            <person name="Tomita M."/>
            <person name="Arakawa K."/>
        </authorList>
    </citation>
    <scope>NUCLEOTIDE SEQUENCE [LARGE SCALE GENOMIC DNA]</scope>
</reference>
<dbReference type="InterPro" id="IPR009057">
    <property type="entry name" value="Homeodomain-like_sf"/>
</dbReference>
<dbReference type="OrthoDB" id="6460408at2759"/>
<dbReference type="PANTHER" id="PTHR19303">
    <property type="entry name" value="TRANSPOSON"/>
    <property type="match status" value="1"/>
</dbReference>
<feature type="region of interest" description="Disordered" evidence="3">
    <location>
        <begin position="183"/>
        <end position="206"/>
    </location>
</feature>
<dbReference type="PROSITE" id="PS51253">
    <property type="entry name" value="HTH_CENPB"/>
    <property type="match status" value="1"/>
</dbReference>
<comment type="subcellular location">
    <subcellularLocation>
        <location evidence="1">Nucleus</location>
    </subcellularLocation>
</comment>
<proteinExistence type="predicted"/>